<keyword evidence="5 10" id="KW-0472">Membrane</keyword>
<dbReference type="OMA" id="YNQWQPP"/>
<keyword evidence="6 10" id="KW-0576">Peroxisome</keyword>
<dbReference type="PANTHER" id="PTHR23058">
    <property type="entry name" value="PEROXISOMAL MEMBRANE PROTEIN PEX14"/>
    <property type="match status" value="1"/>
</dbReference>
<feature type="compositionally biased region" description="Polar residues" evidence="11">
    <location>
        <begin position="336"/>
        <end position="356"/>
    </location>
</feature>
<dbReference type="Proteomes" id="UP000070444">
    <property type="component" value="Unassembled WGS sequence"/>
</dbReference>
<dbReference type="Gene3D" id="1.10.10.10">
    <property type="entry name" value="Winged helix-like DNA-binding domain superfamily/Winged helix DNA-binding domain"/>
    <property type="match status" value="1"/>
</dbReference>
<feature type="compositionally biased region" description="Low complexity" evidence="11">
    <location>
        <begin position="322"/>
        <end position="335"/>
    </location>
</feature>
<sequence>MTENNEHNTTEENATATTTIREDLVSSAVNFLKDPKVQNSAIEKRLDFLKNKGLTQEEIDQALSRANVSPTSTPSAAGSTQSHTQAQPTAPQTYSNTAAPIYSAYPVVQEQYSPSWKDYFITSAVAGAIGYGLYAFCSNVLGPVLNWPSEETLTEEKQRLDTQFDKAFEAIENMRSETATVLNTVQEQTNTINQTLDSLTNATQALKSQDEARNVDVDRLSEELDQIRKLVPELFEKNQQTQTQLMDEIQQEIKSLKSLISRKATAPTNSNINTAAYLAQNSQPIDSSEDNSKQAAPVSNGAAPSLPSWQSGASSGKAHLDTQSSPVSPTTSTNSAALPSWQSAAPTSKAINNTQNSSSAPSTPTLPSWQSAAGSSSSNQPSTSS</sequence>
<feature type="domain" description="Peroxisome membrane anchor protein Pex14p N-terminal" evidence="12">
    <location>
        <begin position="21"/>
        <end position="65"/>
    </location>
</feature>
<feature type="compositionally biased region" description="Low complexity" evidence="11">
    <location>
        <begin position="69"/>
        <end position="82"/>
    </location>
</feature>
<feature type="compositionally biased region" description="Low complexity" evidence="11">
    <location>
        <begin position="357"/>
        <end position="385"/>
    </location>
</feature>
<dbReference type="OrthoDB" id="5549158at2759"/>
<evidence type="ECO:0000256" key="3">
    <source>
        <dbReference type="ARBA" id="ARBA00022927"/>
    </source>
</evidence>
<evidence type="ECO:0000256" key="7">
    <source>
        <dbReference type="ARBA" id="ARBA00029502"/>
    </source>
</evidence>
<dbReference type="InterPro" id="IPR006785">
    <property type="entry name" value="Pex14_N"/>
</dbReference>
<evidence type="ECO:0000256" key="4">
    <source>
        <dbReference type="ARBA" id="ARBA00023010"/>
    </source>
</evidence>
<dbReference type="InterPro" id="IPR025655">
    <property type="entry name" value="PEX14"/>
</dbReference>
<organism evidence="13 14">
    <name type="scientific">Conidiobolus coronatus (strain ATCC 28846 / CBS 209.66 / NRRL 28638)</name>
    <name type="common">Delacroixia coronata</name>
    <dbReference type="NCBI Taxonomy" id="796925"/>
    <lineage>
        <taxon>Eukaryota</taxon>
        <taxon>Fungi</taxon>
        <taxon>Fungi incertae sedis</taxon>
        <taxon>Zoopagomycota</taxon>
        <taxon>Entomophthoromycotina</taxon>
        <taxon>Entomophthoromycetes</taxon>
        <taxon>Entomophthorales</taxon>
        <taxon>Ancylistaceae</taxon>
        <taxon>Conidiobolus</taxon>
    </lineage>
</organism>
<evidence type="ECO:0000256" key="8">
    <source>
        <dbReference type="ARBA" id="ARBA00029691"/>
    </source>
</evidence>
<evidence type="ECO:0000256" key="11">
    <source>
        <dbReference type="SAM" id="MobiDB-lite"/>
    </source>
</evidence>
<reference evidence="13 14" key="1">
    <citation type="journal article" date="2015" name="Genome Biol. Evol.">
        <title>Phylogenomic analyses indicate that early fungi evolved digesting cell walls of algal ancestors of land plants.</title>
        <authorList>
            <person name="Chang Y."/>
            <person name="Wang S."/>
            <person name="Sekimoto S."/>
            <person name="Aerts A.L."/>
            <person name="Choi C."/>
            <person name="Clum A."/>
            <person name="LaButti K.M."/>
            <person name="Lindquist E.A."/>
            <person name="Yee Ngan C."/>
            <person name="Ohm R.A."/>
            <person name="Salamov A.A."/>
            <person name="Grigoriev I.V."/>
            <person name="Spatafora J.W."/>
            <person name="Berbee M.L."/>
        </authorList>
    </citation>
    <scope>NUCLEOTIDE SEQUENCE [LARGE SCALE GENOMIC DNA]</scope>
    <source>
        <strain evidence="13 14">NRRL 28638</strain>
    </source>
</reference>
<dbReference type="PANTHER" id="PTHR23058:SF0">
    <property type="entry name" value="PEROXISOMAL MEMBRANE PROTEIN PEX14"/>
    <property type="match status" value="1"/>
</dbReference>
<name>A0A137PBP9_CONC2</name>
<comment type="similarity">
    <text evidence="1 10">Belongs to the peroxin-14 family.</text>
</comment>
<evidence type="ECO:0000256" key="5">
    <source>
        <dbReference type="ARBA" id="ARBA00023136"/>
    </source>
</evidence>
<feature type="region of interest" description="Disordered" evidence="11">
    <location>
        <begin position="64"/>
        <end position="93"/>
    </location>
</feature>
<dbReference type="STRING" id="796925.A0A137PBP9"/>
<dbReference type="AlphaFoldDB" id="A0A137PBP9"/>
<comment type="subcellular location">
    <subcellularLocation>
        <location evidence="9 10">Peroxisome membrane</location>
    </subcellularLocation>
</comment>
<evidence type="ECO:0000256" key="1">
    <source>
        <dbReference type="ARBA" id="ARBA00005443"/>
    </source>
</evidence>
<evidence type="ECO:0000256" key="6">
    <source>
        <dbReference type="ARBA" id="ARBA00023140"/>
    </source>
</evidence>
<evidence type="ECO:0000313" key="14">
    <source>
        <dbReference type="Proteomes" id="UP000070444"/>
    </source>
</evidence>
<dbReference type="EMBL" id="KQ964453">
    <property type="protein sequence ID" value="KXN72424.1"/>
    <property type="molecule type" value="Genomic_DNA"/>
</dbReference>
<dbReference type="GO" id="GO:1990429">
    <property type="term" value="C:peroxisomal importomer complex"/>
    <property type="evidence" value="ECO:0007669"/>
    <property type="project" value="TreeGrafter"/>
</dbReference>
<protein>
    <recommendedName>
        <fullName evidence="7 10">Peroxisomal membrane protein PEX14</fullName>
    </recommendedName>
    <alternativeName>
        <fullName evidence="8 10">Peroxin-14</fullName>
    </alternativeName>
</protein>
<dbReference type="GO" id="GO:0016560">
    <property type="term" value="P:protein import into peroxisome matrix, docking"/>
    <property type="evidence" value="ECO:0007669"/>
    <property type="project" value="UniProtKB-UniRule"/>
</dbReference>
<dbReference type="Pfam" id="PF04695">
    <property type="entry name" value="Pex14_N"/>
    <property type="match status" value="1"/>
</dbReference>
<gene>
    <name evidence="13" type="ORF">CONCODRAFT_36955</name>
</gene>
<dbReference type="GO" id="GO:0005102">
    <property type="term" value="F:signaling receptor binding"/>
    <property type="evidence" value="ECO:0007669"/>
    <property type="project" value="TreeGrafter"/>
</dbReference>
<feature type="compositionally biased region" description="Polar residues" evidence="11">
    <location>
        <begin position="83"/>
        <end position="93"/>
    </location>
</feature>
<feature type="region of interest" description="Disordered" evidence="11">
    <location>
        <begin position="283"/>
        <end position="385"/>
    </location>
</feature>
<evidence type="ECO:0000256" key="2">
    <source>
        <dbReference type="ARBA" id="ARBA00022448"/>
    </source>
</evidence>
<dbReference type="InterPro" id="IPR036388">
    <property type="entry name" value="WH-like_DNA-bd_sf"/>
</dbReference>
<keyword evidence="4" id="KW-0811">Translocation</keyword>
<dbReference type="GO" id="GO:0005778">
    <property type="term" value="C:peroxisomal membrane"/>
    <property type="evidence" value="ECO:0007669"/>
    <property type="project" value="UniProtKB-SubCell"/>
</dbReference>
<proteinExistence type="inferred from homology"/>
<accession>A0A137PBP9</accession>
<comment type="function">
    <text evidence="10">Component of the PEX13-PEX14 docking complex, a translocon channel that specifically mediates the import of peroxisomal cargo proteins bound to PEX5 receptor. The PEX13-PEX14 docking complex forms a large import pore which can be opened to a diameter of about 9 nm. Mechanistically, PEX5 receptor along with cargo proteins associates with the PEX14 subunit of the PEX13-PEX14 docking complex in the cytosol, leading to the insertion of the receptor into the organelle membrane with the concomitant translocation of the cargo into the peroxisome matrix.</text>
</comment>
<evidence type="ECO:0000313" key="13">
    <source>
        <dbReference type="EMBL" id="KXN72424.1"/>
    </source>
</evidence>
<evidence type="ECO:0000256" key="9">
    <source>
        <dbReference type="ARBA" id="ARBA00046271"/>
    </source>
</evidence>
<keyword evidence="14" id="KW-1185">Reference proteome</keyword>
<evidence type="ECO:0000256" key="10">
    <source>
        <dbReference type="RuleBase" id="RU367032"/>
    </source>
</evidence>
<keyword evidence="2 10" id="KW-0813">Transport</keyword>
<keyword evidence="3 10" id="KW-0653">Protein transport</keyword>
<evidence type="ECO:0000259" key="12">
    <source>
        <dbReference type="Pfam" id="PF04695"/>
    </source>
</evidence>